<reference evidence="2 3" key="1">
    <citation type="submission" date="2019-05" db="EMBL/GenBank/DDBJ databases">
        <title>Another draft genome of Portunus trituberculatus and its Hox gene families provides insights of decapod evolution.</title>
        <authorList>
            <person name="Jeong J.-H."/>
            <person name="Song I."/>
            <person name="Kim S."/>
            <person name="Choi T."/>
            <person name="Kim D."/>
            <person name="Ryu S."/>
            <person name="Kim W."/>
        </authorList>
    </citation>
    <scope>NUCLEOTIDE SEQUENCE [LARGE SCALE GENOMIC DNA]</scope>
    <source>
        <tissue evidence="2">Muscle</tissue>
    </source>
</reference>
<proteinExistence type="predicted"/>
<comment type="caution">
    <text evidence="2">The sequence shown here is derived from an EMBL/GenBank/DDBJ whole genome shotgun (WGS) entry which is preliminary data.</text>
</comment>
<accession>A0A5B7IW12</accession>
<protein>
    <submittedName>
        <fullName evidence="2">Uncharacterized protein</fullName>
    </submittedName>
</protein>
<keyword evidence="3" id="KW-1185">Reference proteome</keyword>
<evidence type="ECO:0000313" key="3">
    <source>
        <dbReference type="Proteomes" id="UP000324222"/>
    </source>
</evidence>
<feature type="compositionally biased region" description="Basic and acidic residues" evidence="1">
    <location>
        <begin position="11"/>
        <end position="20"/>
    </location>
</feature>
<gene>
    <name evidence="2" type="ORF">E2C01_083760</name>
</gene>
<evidence type="ECO:0000313" key="2">
    <source>
        <dbReference type="EMBL" id="MPC88840.1"/>
    </source>
</evidence>
<organism evidence="2 3">
    <name type="scientific">Portunus trituberculatus</name>
    <name type="common">Swimming crab</name>
    <name type="synonym">Neptunus trituberculatus</name>
    <dbReference type="NCBI Taxonomy" id="210409"/>
    <lineage>
        <taxon>Eukaryota</taxon>
        <taxon>Metazoa</taxon>
        <taxon>Ecdysozoa</taxon>
        <taxon>Arthropoda</taxon>
        <taxon>Crustacea</taxon>
        <taxon>Multicrustacea</taxon>
        <taxon>Malacostraca</taxon>
        <taxon>Eumalacostraca</taxon>
        <taxon>Eucarida</taxon>
        <taxon>Decapoda</taxon>
        <taxon>Pleocyemata</taxon>
        <taxon>Brachyura</taxon>
        <taxon>Eubrachyura</taxon>
        <taxon>Portunoidea</taxon>
        <taxon>Portunidae</taxon>
        <taxon>Portuninae</taxon>
        <taxon>Portunus</taxon>
    </lineage>
</organism>
<dbReference type="EMBL" id="VSRR010079123">
    <property type="protein sequence ID" value="MPC88840.1"/>
    <property type="molecule type" value="Genomic_DNA"/>
</dbReference>
<name>A0A5B7IW12_PORTR</name>
<evidence type="ECO:0000256" key="1">
    <source>
        <dbReference type="SAM" id="MobiDB-lite"/>
    </source>
</evidence>
<feature type="region of interest" description="Disordered" evidence="1">
    <location>
        <begin position="1"/>
        <end position="26"/>
    </location>
</feature>
<dbReference type="AlphaFoldDB" id="A0A5B7IW12"/>
<sequence>MPMQAPATDGAKGEPPEIRVKIAFSG</sequence>
<dbReference type="Proteomes" id="UP000324222">
    <property type="component" value="Unassembled WGS sequence"/>
</dbReference>